<sequence length="260" mass="29429">MNREELKRSGLLDQYVLGLLEPERNAEVEQMIAEDPFLAQEVDRLRDDLNAYADARDITPPPSGRTPRTAQEFQDLDHEMITAMMEHNHTLNIWRYVLIGVCLLLIGVSGFLFRLKEEIRSDLVTERSLHAQDEASYRMDLENNRAALEAYVSNWDSLKTVNRSLDTGSVQVHLLPWAGVMLVDLTNMAAPAPGWAYYIYPASARSVTGPPEIVTAHEIGNLHAVELSDKFDHLRIYQWETGHAAKPKSGEEPITVIPLR</sequence>
<keyword evidence="1" id="KW-0472">Membrane</keyword>
<dbReference type="OrthoDB" id="1493896at2"/>
<protein>
    <recommendedName>
        <fullName evidence="4">Anti-sigma factor</fullName>
    </recommendedName>
</protein>
<reference evidence="2 3" key="1">
    <citation type="submission" date="2019-04" db="EMBL/GenBank/DDBJ databases">
        <title>Lewinella litorea sp. nov., isolated from a marine sand.</title>
        <authorList>
            <person name="Yoon J.-H."/>
        </authorList>
    </citation>
    <scope>NUCLEOTIDE SEQUENCE [LARGE SCALE GENOMIC DNA]</scope>
    <source>
        <strain evidence="2 3">HSMS-39</strain>
    </source>
</reference>
<keyword evidence="3" id="KW-1185">Reference proteome</keyword>
<dbReference type="Proteomes" id="UP000308528">
    <property type="component" value="Unassembled WGS sequence"/>
</dbReference>
<organism evidence="2 3">
    <name type="scientific">Neolewinella litorea</name>
    <dbReference type="NCBI Taxonomy" id="2562452"/>
    <lineage>
        <taxon>Bacteria</taxon>
        <taxon>Pseudomonadati</taxon>
        <taxon>Bacteroidota</taxon>
        <taxon>Saprospiria</taxon>
        <taxon>Saprospirales</taxon>
        <taxon>Lewinellaceae</taxon>
        <taxon>Neolewinella</taxon>
    </lineage>
</organism>
<evidence type="ECO:0000313" key="3">
    <source>
        <dbReference type="Proteomes" id="UP000308528"/>
    </source>
</evidence>
<dbReference type="EMBL" id="SRSF01000007">
    <property type="protein sequence ID" value="THH37531.1"/>
    <property type="molecule type" value="Genomic_DNA"/>
</dbReference>
<comment type="caution">
    <text evidence="2">The sequence shown here is derived from an EMBL/GenBank/DDBJ whole genome shotgun (WGS) entry which is preliminary data.</text>
</comment>
<gene>
    <name evidence="2" type="ORF">E4021_13995</name>
</gene>
<evidence type="ECO:0008006" key="4">
    <source>
        <dbReference type="Google" id="ProtNLM"/>
    </source>
</evidence>
<dbReference type="RefSeq" id="WP_136459996.1">
    <property type="nucleotide sequence ID" value="NZ_SRSF01000007.1"/>
</dbReference>
<accession>A0A4S4NH73</accession>
<evidence type="ECO:0000256" key="1">
    <source>
        <dbReference type="SAM" id="Phobius"/>
    </source>
</evidence>
<evidence type="ECO:0000313" key="2">
    <source>
        <dbReference type="EMBL" id="THH37531.1"/>
    </source>
</evidence>
<dbReference type="AlphaFoldDB" id="A0A4S4NH73"/>
<name>A0A4S4NH73_9BACT</name>
<proteinExistence type="predicted"/>
<keyword evidence="1" id="KW-1133">Transmembrane helix</keyword>
<feature type="transmembrane region" description="Helical" evidence="1">
    <location>
        <begin position="93"/>
        <end position="113"/>
    </location>
</feature>
<keyword evidence="1" id="KW-0812">Transmembrane</keyword>